<protein>
    <submittedName>
        <fullName evidence="1">Uncharacterized protein</fullName>
    </submittedName>
</protein>
<organism evidence="1 2">
    <name type="scientific">Gibberella intermedia</name>
    <name type="common">Bulb rot disease fungus</name>
    <name type="synonym">Fusarium proliferatum</name>
    <dbReference type="NCBI Taxonomy" id="948311"/>
    <lineage>
        <taxon>Eukaryota</taxon>
        <taxon>Fungi</taxon>
        <taxon>Dikarya</taxon>
        <taxon>Ascomycota</taxon>
        <taxon>Pezizomycotina</taxon>
        <taxon>Sordariomycetes</taxon>
        <taxon>Hypocreomycetidae</taxon>
        <taxon>Hypocreales</taxon>
        <taxon>Nectriaceae</taxon>
        <taxon>Fusarium</taxon>
        <taxon>Fusarium fujikuroi species complex</taxon>
    </lineage>
</organism>
<accession>A0A420T9D5</accession>
<gene>
    <name evidence="1" type="ORF">BFJ72_g7559</name>
</gene>
<evidence type="ECO:0000313" key="1">
    <source>
        <dbReference type="EMBL" id="RKL38097.1"/>
    </source>
</evidence>
<comment type="caution">
    <text evidence="1">The sequence shown here is derived from an EMBL/GenBank/DDBJ whole genome shotgun (WGS) entry which is preliminary data.</text>
</comment>
<evidence type="ECO:0000313" key="2">
    <source>
        <dbReference type="Proteomes" id="UP000283569"/>
    </source>
</evidence>
<dbReference type="AlphaFoldDB" id="A0A420T9D5"/>
<reference evidence="1 2" key="1">
    <citation type="journal article" date="2018" name="Sci. Rep.">
        <title>Characterisation of pathogen-specific regions and novel effector candidates in Fusarium oxysporum f. sp. cepae.</title>
        <authorList>
            <person name="Armitage A.D."/>
            <person name="Taylor A."/>
            <person name="Sobczyk M.K."/>
            <person name="Baxter L."/>
            <person name="Greenfield B.P."/>
            <person name="Bates H.J."/>
            <person name="Wilson F."/>
            <person name="Jackson A.C."/>
            <person name="Ott S."/>
            <person name="Harrison R.J."/>
            <person name="Clarkson J.P."/>
        </authorList>
    </citation>
    <scope>NUCLEOTIDE SEQUENCE [LARGE SCALE GENOMIC DNA]</scope>
    <source>
        <strain evidence="1 2">Fp_A8</strain>
    </source>
</reference>
<dbReference type="EMBL" id="MRDB01000024">
    <property type="protein sequence ID" value="RKL38097.1"/>
    <property type="molecule type" value="Genomic_DNA"/>
</dbReference>
<name>A0A420T9D5_GIBIN</name>
<proteinExistence type="predicted"/>
<dbReference type="Proteomes" id="UP000283569">
    <property type="component" value="Unassembled WGS sequence"/>
</dbReference>
<sequence length="140" mass="15753">MVHMEQNYPSLPPLLWSFFQVSASCPPFKMGTVNDSYLQCAASFSLLVKVLKISSHSFTGEIPLEGVVNEHARFNVWAGSVGARHPPHKRISLDYRLRDSNFYAIRVVEILQRLESTLKIGSVNCIFLHEPPTNPKQLAS</sequence>